<protein>
    <recommendedName>
        <fullName evidence="3">Proteasome assembly chaperone 3</fullName>
    </recommendedName>
</protein>
<dbReference type="InterPro" id="IPR018788">
    <property type="entry name" value="Proteasome_assmbl_chp_3"/>
</dbReference>
<sequence length="165" mass="17549">MAGPMEARGDAFPVPSRQASGAVNGVKTDVTSLSFSDKLMVTISQEGRLAQWVRVLLKADQQFKSNASQVQVPLVGSSAGAVEMTLPSAGHGLLPSTHLTPTTLLGGGGEDRETLGQLYAAQIASHLSLKYPDDRRTLVLGLGLAKYDVEREAFFDLVELAQKIL</sequence>
<gene>
    <name evidence="1" type="ORF">MGU_05944</name>
</gene>
<evidence type="ECO:0008006" key="3">
    <source>
        <dbReference type="Google" id="ProtNLM"/>
    </source>
</evidence>
<dbReference type="Gene3D" id="3.30.230.90">
    <property type="match status" value="1"/>
</dbReference>
<evidence type="ECO:0000313" key="1">
    <source>
        <dbReference type="EMBL" id="KID86815.1"/>
    </source>
</evidence>
<reference evidence="1 2" key="1">
    <citation type="journal article" date="2014" name="Proc. Natl. Acad. Sci. U.S.A.">
        <title>Trajectory and genomic determinants of fungal-pathogen speciation and host adaptation.</title>
        <authorList>
            <person name="Hu X."/>
            <person name="Xiao G."/>
            <person name="Zheng P."/>
            <person name="Shang Y."/>
            <person name="Su Y."/>
            <person name="Zhang X."/>
            <person name="Liu X."/>
            <person name="Zhan S."/>
            <person name="St Leger R.J."/>
            <person name="Wang C."/>
        </authorList>
    </citation>
    <scope>NUCLEOTIDE SEQUENCE [LARGE SCALE GENOMIC DNA]</scope>
    <source>
        <strain evidence="1 2">ARSEF 977</strain>
    </source>
</reference>
<dbReference type="Proteomes" id="UP000031192">
    <property type="component" value="Unassembled WGS sequence"/>
</dbReference>
<accession>A0A0B4GIB5</accession>
<dbReference type="HOGENOM" id="CLU_138059_0_0_1"/>
<name>A0A0B4GIB5_METGA</name>
<dbReference type="OrthoDB" id="5593278at2759"/>
<comment type="caution">
    <text evidence="1">The sequence shown here is derived from an EMBL/GenBank/DDBJ whole genome shotgun (WGS) entry which is preliminary data.</text>
</comment>
<dbReference type="InterPro" id="IPR053720">
    <property type="entry name" value="Psm_Assembly_Chaperone"/>
</dbReference>
<evidence type="ECO:0000313" key="2">
    <source>
        <dbReference type="Proteomes" id="UP000031192"/>
    </source>
</evidence>
<dbReference type="GO" id="GO:0043248">
    <property type="term" value="P:proteasome assembly"/>
    <property type="evidence" value="ECO:0007669"/>
    <property type="project" value="InterPro"/>
</dbReference>
<organism evidence="1 2">
    <name type="scientific">Metarhizium guizhouense (strain ARSEF 977)</name>
    <dbReference type="NCBI Taxonomy" id="1276136"/>
    <lineage>
        <taxon>Eukaryota</taxon>
        <taxon>Fungi</taxon>
        <taxon>Dikarya</taxon>
        <taxon>Ascomycota</taxon>
        <taxon>Pezizomycotina</taxon>
        <taxon>Sordariomycetes</taxon>
        <taxon>Hypocreomycetidae</taxon>
        <taxon>Hypocreales</taxon>
        <taxon>Clavicipitaceae</taxon>
        <taxon>Metarhizium</taxon>
    </lineage>
</organism>
<dbReference type="PANTHER" id="PTHR31051">
    <property type="entry name" value="PROTEASOME ASSEMBLY CHAPERONE 3"/>
    <property type="match status" value="1"/>
</dbReference>
<dbReference type="PANTHER" id="PTHR31051:SF1">
    <property type="entry name" value="PROTEASOME ASSEMBLY CHAPERONE 3"/>
    <property type="match status" value="1"/>
</dbReference>
<dbReference type="AlphaFoldDB" id="A0A0B4GIB5"/>
<proteinExistence type="predicted"/>
<dbReference type="EMBL" id="AZNH01000019">
    <property type="protein sequence ID" value="KID86815.1"/>
    <property type="molecule type" value="Genomic_DNA"/>
</dbReference>
<keyword evidence="2" id="KW-1185">Reference proteome</keyword>